<keyword evidence="3" id="KW-0285">Flavoprotein</keyword>
<evidence type="ECO:0000256" key="3">
    <source>
        <dbReference type="ARBA" id="ARBA00022630"/>
    </source>
</evidence>
<comment type="cofactor">
    <cofactor evidence="1">
        <name>FAD</name>
        <dbReference type="ChEBI" id="CHEBI:57692"/>
    </cofactor>
</comment>
<dbReference type="InterPro" id="IPR016164">
    <property type="entry name" value="FAD-linked_Oxase-like_C"/>
</dbReference>
<dbReference type="AlphaFoldDB" id="A0A9D1GYA9"/>
<accession>A0A9D1GYA9</accession>
<evidence type="ECO:0000256" key="10">
    <source>
        <dbReference type="ARBA" id="ARBA00038897"/>
    </source>
</evidence>
<evidence type="ECO:0000256" key="4">
    <source>
        <dbReference type="ARBA" id="ARBA00022723"/>
    </source>
</evidence>
<dbReference type="SUPFAM" id="SSF56176">
    <property type="entry name" value="FAD-binding/transporter-associated domain-like"/>
    <property type="match status" value="1"/>
</dbReference>
<dbReference type="InterPro" id="IPR017900">
    <property type="entry name" value="4Fe4S_Fe_S_CS"/>
</dbReference>
<dbReference type="InterPro" id="IPR016167">
    <property type="entry name" value="FAD-bd_PCMH_sub1"/>
</dbReference>
<dbReference type="Pfam" id="PF02913">
    <property type="entry name" value="FAD-oxidase_C"/>
    <property type="match status" value="1"/>
</dbReference>
<keyword evidence="5" id="KW-0274">FAD</keyword>
<evidence type="ECO:0000259" key="11">
    <source>
        <dbReference type="PROSITE" id="PS51379"/>
    </source>
</evidence>
<dbReference type="InterPro" id="IPR017896">
    <property type="entry name" value="4Fe4S_Fe-S-bd"/>
</dbReference>
<dbReference type="InterPro" id="IPR004017">
    <property type="entry name" value="Cys_rich_dom"/>
</dbReference>
<evidence type="ECO:0000256" key="6">
    <source>
        <dbReference type="ARBA" id="ARBA00022946"/>
    </source>
</evidence>
<dbReference type="Pfam" id="PF13183">
    <property type="entry name" value="Fer4_8"/>
    <property type="match status" value="1"/>
</dbReference>
<proteinExistence type="inferred from homology"/>
<dbReference type="GO" id="GO:0051536">
    <property type="term" value="F:iron-sulfur cluster binding"/>
    <property type="evidence" value="ECO:0007669"/>
    <property type="project" value="UniProtKB-KW"/>
</dbReference>
<dbReference type="GO" id="GO:0046872">
    <property type="term" value="F:metal ion binding"/>
    <property type="evidence" value="ECO:0007669"/>
    <property type="project" value="UniProtKB-KW"/>
</dbReference>
<organism evidence="13 14">
    <name type="scientific">Candidatus Avipropionibacterium avicola</name>
    <dbReference type="NCBI Taxonomy" id="2840701"/>
    <lineage>
        <taxon>Bacteria</taxon>
        <taxon>Bacillati</taxon>
        <taxon>Actinomycetota</taxon>
        <taxon>Actinomycetes</taxon>
        <taxon>Propionibacteriales</taxon>
        <taxon>Propionibacteriaceae</taxon>
        <taxon>Propionibacteriaceae incertae sedis</taxon>
        <taxon>Candidatus Avipropionibacterium</taxon>
    </lineage>
</organism>
<protein>
    <recommendedName>
        <fullName evidence="10">D-lactate dehydrogenase (cytochrome)</fullName>
        <ecNumber evidence="10">1.1.2.4</ecNumber>
    </recommendedName>
</protein>
<gene>
    <name evidence="13" type="ORF">IAA98_05570</name>
</gene>
<dbReference type="GO" id="GO:0071949">
    <property type="term" value="F:FAD binding"/>
    <property type="evidence" value="ECO:0007669"/>
    <property type="project" value="InterPro"/>
</dbReference>
<dbReference type="PANTHER" id="PTHR11748">
    <property type="entry name" value="D-LACTATE DEHYDROGENASE"/>
    <property type="match status" value="1"/>
</dbReference>
<dbReference type="PROSITE" id="PS51387">
    <property type="entry name" value="FAD_PCMH"/>
    <property type="match status" value="1"/>
</dbReference>
<keyword evidence="8" id="KW-0408">Iron</keyword>
<evidence type="ECO:0000256" key="1">
    <source>
        <dbReference type="ARBA" id="ARBA00001974"/>
    </source>
</evidence>
<sequence>MSKDTTTSLRRPGGRVEIEDPFIAALTTELGPRLRNRVSDRLAMAHDASHYLLTPRAVIAPTSADEVATAMRLAQAHDIGITFRSGGTSLSGQGVTDGLMIDTRRHFRQVEVLDSGARVRVQPGVTVRQLNARLAPYGRKFGPDPASESACTIGGVVANNSSGMLCGTWANSYRTLESAVLVLASGTAINTGAADADDRLRHLEPDLWQGVSRLRDEVRSRPDWVERITGQFAIKNTMGYGINSFLDHDRVSDILAHLVVGSEGTLAWVAEAVFATIPLHTEVATGMLVFDNLHAATDALPDLVGSGLAAIELLDAASLRVASADPQAPGIITDLDVADHAALLVEHQRSDAAELAEAVATTDRVVAGLPLAEAGAMTSDANSRKGFWHVRKGLYAAVAGARPSGTTALLEDIAVPVETLADTCNELERLFERYEYDGSVIFGHARDGNVHFLINERFDEPGNLQRYDAFTEDMVEVVLSRNGTLKAEHGTGRIMAPFVERQYGSELYQVMRQVKHLCDPAGALNPGVLISDDAEIHVKHLKSTPTVEEEVDRCVECGYCEPVCPSRDLTLTPRQRIVLRREQARAEAAGEVDLARQIARDYSYDGVQTCAVDGMCATACPVFINTGDLVRRLRAEGATTVEQAGWRTAAKHWDGFTQIAARGLSVADAMPAVLPKAATGLARAVAGRDTVPAWSDDLPGGGQRRRPRRAEHPVAVFFPSCTSTMFGSGEQDGPGSTQAFLALCERAGVKVRVPERIGGMCCGTPWKSKGMTSGLSEMADRVAGALWEATEQGRLPVVVDAASCTEGLREVQGHHEVGTGLRFVDAVSFVRETVAPELTVRTQLDSITLHPTCATTRMGIDADLVALAELVAETVTVPKAWGCCAFAGDRGMLHPELTASATAEEAAEVAALQSAAHASANRTCEIGMSRATGKDYV</sequence>
<dbReference type="Gene3D" id="3.30.43.10">
    <property type="entry name" value="Uridine Diphospho-n-acetylenolpyruvylglucosamine Reductase, domain 2"/>
    <property type="match status" value="1"/>
</dbReference>
<dbReference type="GO" id="GO:0008720">
    <property type="term" value="F:D-lactate dehydrogenase (NAD+) activity"/>
    <property type="evidence" value="ECO:0007669"/>
    <property type="project" value="TreeGrafter"/>
</dbReference>
<dbReference type="EC" id="1.1.2.4" evidence="10"/>
<comment type="caution">
    <text evidence="13">The sequence shown here is derived from an EMBL/GenBank/DDBJ whole genome shotgun (WGS) entry which is preliminary data.</text>
</comment>
<dbReference type="SUPFAM" id="SSF55103">
    <property type="entry name" value="FAD-linked oxidases, C-terminal domain"/>
    <property type="match status" value="1"/>
</dbReference>
<dbReference type="InterPro" id="IPR016166">
    <property type="entry name" value="FAD-bd_PCMH"/>
</dbReference>
<evidence type="ECO:0000256" key="5">
    <source>
        <dbReference type="ARBA" id="ARBA00022827"/>
    </source>
</evidence>
<feature type="non-terminal residue" evidence="13">
    <location>
        <position position="937"/>
    </location>
</feature>
<evidence type="ECO:0000313" key="13">
    <source>
        <dbReference type="EMBL" id="HIT75035.1"/>
    </source>
</evidence>
<evidence type="ECO:0000256" key="8">
    <source>
        <dbReference type="ARBA" id="ARBA00023004"/>
    </source>
</evidence>
<dbReference type="PANTHER" id="PTHR11748:SF111">
    <property type="entry name" value="D-LACTATE DEHYDROGENASE, MITOCHONDRIAL-RELATED"/>
    <property type="match status" value="1"/>
</dbReference>
<dbReference type="Gene3D" id="3.30.70.2740">
    <property type="match status" value="1"/>
</dbReference>
<dbReference type="SUPFAM" id="SSF46548">
    <property type="entry name" value="alpha-helical ferredoxin"/>
    <property type="match status" value="1"/>
</dbReference>
<dbReference type="GO" id="GO:1903457">
    <property type="term" value="P:lactate catabolic process"/>
    <property type="evidence" value="ECO:0007669"/>
    <property type="project" value="TreeGrafter"/>
</dbReference>
<keyword evidence="6" id="KW-0809">Transit peptide</keyword>
<keyword evidence="4" id="KW-0479">Metal-binding</keyword>
<dbReference type="InterPro" id="IPR009051">
    <property type="entry name" value="Helical_ferredxn"/>
</dbReference>
<comment type="similarity">
    <text evidence="2">Belongs to the FAD-binding oxidoreductase/transferase type 4 family.</text>
</comment>
<dbReference type="Gene3D" id="3.30.465.10">
    <property type="match status" value="1"/>
</dbReference>
<dbReference type="GO" id="GO:0004458">
    <property type="term" value="F:D-lactate dehydrogenase (cytochrome) activity"/>
    <property type="evidence" value="ECO:0007669"/>
    <property type="project" value="UniProtKB-EC"/>
</dbReference>
<dbReference type="PROSITE" id="PS00198">
    <property type="entry name" value="4FE4S_FER_1"/>
    <property type="match status" value="1"/>
</dbReference>
<dbReference type="InterPro" id="IPR036318">
    <property type="entry name" value="FAD-bd_PCMH-like_sf"/>
</dbReference>
<dbReference type="InterPro" id="IPR006094">
    <property type="entry name" value="Oxid_FAD_bind_N"/>
</dbReference>
<dbReference type="Pfam" id="PF01565">
    <property type="entry name" value="FAD_binding_4"/>
    <property type="match status" value="1"/>
</dbReference>
<dbReference type="PROSITE" id="PS51379">
    <property type="entry name" value="4FE4S_FER_2"/>
    <property type="match status" value="1"/>
</dbReference>
<keyword evidence="9" id="KW-0411">Iron-sulfur</keyword>
<evidence type="ECO:0000313" key="14">
    <source>
        <dbReference type="Proteomes" id="UP000886842"/>
    </source>
</evidence>
<dbReference type="Proteomes" id="UP000886842">
    <property type="component" value="Unassembled WGS sequence"/>
</dbReference>
<dbReference type="EMBL" id="DVLP01000169">
    <property type="protein sequence ID" value="HIT75035.1"/>
    <property type="molecule type" value="Genomic_DNA"/>
</dbReference>
<evidence type="ECO:0000256" key="9">
    <source>
        <dbReference type="ARBA" id="ARBA00023014"/>
    </source>
</evidence>
<dbReference type="Gene3D" id="1.10.1060.10">
    <property type="entry name" value="Alpha-helical ferredoxin"/>
    <property type="match status" value="1"/>
</dbReference>
<evidence type="ECO:0000259" key="12">
    <source>
        <dbReference type="PROSITE" id="PS51387"/>
    </source>
</evidence>
<evidence type="ECO:0000256" key="2">
    <source>
        <dbReference type="ARBA" id="ARBA00008000"/>
    </source>
</evidence>
<feature type="domain" description="4Fe-4S ferredoxin-type" evidence="11">
    <location>
        <begin position="543"/>
        <end position="574"/>
    </location>
</feature>
<name>A0A9D1GYA9_9ACTN</name>
<reference evidence="13" key="2">
    <citation type="journal article" date="2021" name="PeerJ">
        <title>Extensive microbial diversity within the chicken gut microbiome revealed by metagenomics and culture.</title>
        <authorList>
            <person name="Gilroy R."/>
            <person name="Ravi A."/>
            <person name="Getino M."/>
            <person name="Pursley I."/>
            <person name="Horton D.L."/>
            <person name="Alikhan N.F."/>
            <person name="Baker D."/>
            <person name="Gharbi K."/>
            <person name="Hall N."/>
            <person name="Watson M."/>
            <person name="Adriaenssens E.M."/>
            <person name="Foster-Nyarko E."/>
            <person name="Jarju S."/>
            <person name="Secka A."/>
            <person name="Antonio M."/>
            <person name="Oren A."/>
            <person name="Chaudhuri R.R."/>
            <person name="La Ragione R."/>
            <person name="Hildebrand F."/>
            <person name="Pallen M.J."/>
        </authorList>
    </citation>
    <scope>NUCLEOTIDE SEQUENCE</scope>
    <source>
        <strain evidence="13">ChiGjej1B1-24693</strain>
    </source>
</reference>
<evidence type="ECO:0000256" key="7">
    <source>
        <dbReference type="ARBA" id="ARBA00023002"/>
    </source>
</evidence>
<dbReference type="Pfam" id="PF02754">
    <property type="entry name" value="CCG"/>
    <property type="match status" value="2"/>
</dbReference>
<feature type="domain" description="FAD-binding PCMH-type" evidence="12">
    <location>
        <begin position="51"/>
        <end position="279"/>
    </location>
</feature>
<keyword evidence="7" id="KW-0560">Oxidoreductase</keyword>
<reference evidence="13" key="1">
    <citation type="submission" date="2020-10" db="EMBL/GenBank/DDBJ databases">
        <authorList>
            <person name="Gilroy R."/>
        </authorList>
    </citation>
    <scope>NUCLEOTIDE SEQUENCE</scope>
    <source>
        <strain evidence="13">ChiGjej1B1-24693</strain>
    </source>
</reference>
<dbReference type="InterPro" id="IPR016169">
    <property type="entry name" value="FAD-bd_PCMH_sub2"/>
</dbReference>
<dbReference type="InterPro" id="IPR004113">
    <property type="entry name" value="FAD-bd_oxidored_4_C"/>
</dbReference>